<evidence type="ECO:0000313" key="2">
    <source>
        <dbReference type="Proteomes" id="UP000648187"/>
    </source>
</evidence>
<protein>
    <submittedName>
        <fullName evidence="1">Uncharacterized protein</fullName>
    </submittedName>
</protein>
<dbReference type="AlphaFoldDB" id="A0A835GPP4"/>
<comment type="caution">
    <text evidence="1">The sequence shown here is derived from an EMBL/GenBank/DDBJ whole genome shotgun (WGS) entry which is preliminary data.</text>
</comment>
<gene>
    <name evidence="1" type="ORF">HW555_001601</name>
</gene>
<reference evidence="1" key="1">
    <citation type="submission" date="2020-08" db="EMBL/GenBank/DDBJ databases">
        <title>Spodoptera exigua strain:BAW_Kor-Di-RS1 Genome sequencing and assembly.</title>
        <authorList>
            <person name="Kim J."/>
            <person name="Nam H.Y."/>
            <person name="Kwon M."/>
            <person name="Choi J.H."/>
            <person name="Cho S.R."/>
            <person name="Kim G.-H."/>
        </authorList>
    </citation>
    <scope>NUCLEOTIDE SEQUENCE</scope>
    <source>
        <strain evidence="1">BAW_Kor-Di-RS1</strain>
        <tissue evidence="1">Whole-body</tissue>
    </source>
</reference>
<accession>A0A835GPP4</accession>
<keyword evidence="2" id="KW-1185">Reference proteome</keyword>
<evidence type="ECO:0000313" key="1">
    <source>
        <dbReference type="EMBL" id="KAF9422817.1"/>
    </source>
</evidence>
<name>A0A835GPP4_SPOEX</name>
<proteinExistence type="predicted"/>
<organism evidence="1 2">
    <name type="scientific">Spodoptera exigua</name>
    <name type="common">Beet armyworm</name>
    <name type="synonym">Noctua fulgens</name>
    <dbReference type="NCBI Taxonomy" id="7107"/>
    <lineage>
        <taxon>Eukaryota</taxon>
        <taxon>Metazoa</taxon>
        <taxon>Ecdysozoa</taxon>
        <taxon>Arthropoda</taxon>
        <taxon>Hexapoda</taxon>
        <taxon>Insecta</taxon>
        <taxon>Pterygota</taxon>
        <taxon>Neoptera</taxon>
        <taxon>Endopterygota</taxon>
        <taxon>Lepidoptera</taxon>
        <taxon>Glossata</taxon>
        <taxon>Ditrysia</taxon>
        <taxon>Noctuoidea</taxon>
        <taxon>Noctuidae</taxon>
        <taxon>Amphipyrinae</taxon>
        <taxon>Spodoptera</taxon>
    </lineage>
</organism>
<dbReference type="EMBL" id="JACKWZ010000013">
    <property type="protein sequence ID" value="KAF9422817.1"/>
    <property type="molecule type" value="Genomic_DNA"/>
</dbReference>
<dbReference type="Proteomes" id="UP000648187">
    <property type="component" value="Unassembled WGS sequence"/>
</dbReference>
<sequence length="75" mass="8640">MAFQIQRFQNESFWDFKGKCETRNDGAHCVIARLEGPHGQMRFTPHFPVHLEVGSWIGCHELTTNEFDSCTLTPT</sequence>